<protein>
    <submittedName>
        <fullName evidence="1">X8 domain-containing protein</fullName>
    </submittedName>
</protein>
<evidence type="ECO:0000313" key="2">
    <source>
        <dbReference type="Proteomes" id="UP000829398"/>
    </source>
</evidence>
<sequence>MLLKGHCLYFIYFVPISICNALSRFTISTNLLNIYLHIPQRGSIRHQRNTTMEGTRHALAFFLLALALLFWFADCSGHAELSSTHSNGRVQEERRNEGVVTSWCIAKPSTDDESLNHNIDYSCRQKGVDCRPIQPGGSCFNPDSIISHASFAMNLFYKSAGKNYWNCHFNGTGLIVTQNPSWGTCKYPA</sequence>
<accession>A0ACB8MN53</accession>
<gene>
    <name evidence="1" type="ORF">KPL71_010446</name>
</gene>
<keyword evidence="2" id="KW-1185">Reference proteome</keyword>
<comment type="caution">
    <text evidence="1">The sequence shown here is derived from an EMBL/GenBank/DDBJ whole genome shotgun (WGS) entry which is preliminary data.</text>
</comment>
<proteinExistence type="predicted"/>
<dbReference type="Proteomes" id="UP000829398">
    <property type="component" value="Chromosome 3"/>
</dbReference>
<name>A0ACB8MN53_CITSI</name>
<reference evidence="2" key="1">
    <citation type="journal article" date="2023" name="Hortic. Res.">
        <title>A chromosome-level phased genome enabling allele-level studies in sweet orange: a case study on citrus Huanglongbing tolerance.</title>
        <authorList>
            <person name="Wu B."/>
            <person name="Yu Q."/>
            <person name="Deng Z."/>
            <person name="Duan Y."/>
            <person name="Luo F."/>
            <person name="Gmitter F. Jr."/>
        </authorList>
    </citation>
    <scope>NUCLEOTIDE SEQUENCE [LARGE SCALE GENOMIC DNA]</scope>
    <source>
        <strain evidence="2">cv. Valencia</strain>
    </source>
</reference>
<evidence type="ECO:0000313" key="1">
    <source>
        <dbReference type="EMBL" id="KAH9786981.1"/>
    </source>
</evidence>
<dbReference type="EMBL" id="CM039172">
    <property type="protein sequence ID" value="KAH9786981.1"/>
    <property type="molecule type" value="Genomic_DNA"/>
</dbReference>
<organism evidence="1 2">
    <name type="scientific">Citrus sinensis</name>
    <name type="common">Sweet orange</name>
    <name type="synonym">Citrus aurantium var. sinensis</name>
    <dbReference type="NCBI Taxonomy" id="2711"/>
    <lineage>
        <taxon>Eukaryota</taxon>
        <taxon>Viridiplantae</taxon>
        <taxon>Streptophyta</taxon>
        <taxon>Embryophyta</taxon>
        <taxon>Tracheophyta</taxon>
        <taxon>Spermatophyta</taxon>
        <taxon>Magnoliopsida</taxon>
        <taxon>eudicotyledons</taxon>
        <taxon>Gunneridae</taxon>
        <taxon>Pentapetalae</taxon>
        <taxon>rosids</taxon>
        <taxon>malvids</taxon>
        <taxon>Sapindales</taxon>
        <taxon>Rutaceae</taxon>
        <taxon>Aurantioideae</taxon>
        <taxon>Citrus</taxon>
    </lineage>
</organism>